<gene>
    <name evidence="1" type="ORF">vBSenI1_77</name>
</gene>
<dbReference type="Proteomes" id="UP000516571">
    <property type="component" value="Segment"/>
</dbReference>
<organism evidence="1 2">
    <name type="scientific">Salmonella phage vB_Sen_I1</name>
    <dbReference type="NCBI Taxonomy" id="2723910"/>
    <lineage>
        <taxon>Viruses</taxon>
        <taxon>Duplodnaviria</taxon>
        <taxon>Heunggongvirae</taxon>
        <taxon>Uroviricota</taxon>
        <taxon>Caudoviricetes</taxon>
        <taxon>Demerecviridae</taxon>
        <taxon>Markadamsvirinae</taxon>
        <taxon>Tequintavirus</taxon>
        <taxon>Tequintavirus tvI1</taxon>
    </lineage>
</organism>
<evidence type="ECO:0000313" key="2">
    <source>
        <dbReference type="Proteomes" id="UP000516571"/>
    </source>
</evidence>
<protein>
    <submittedName>
        <fullName evidence="1">Uncharacterized protein</fullName>
    </submittedName>
</protein>
<keyword evidence="2" id="KW-1185">Reference proteome</keyword>
<accession>A0A7L5CE66</accession>
<dbReference type="EMBL" id="MT233524">
    <property type="protein sequence ID" value="QJA17838.1"/>
    <property type="molecule type" value="Genomic_DNA"/>
</dbReference>
<reference evidence="1 2" key="1">
    <citation type="submission" date="2020-03" db="EMBL/GenBank/DDBJ databases">
        <authorList>
            <person name="Grabski M.Z."/>
        </authorList>
    </citation>
    <scope>NUCLEOTIDE SEQUENCE [LARGE SCALE GENOMIC DNA]</scope>
    <source>
        <strain evidence="2">vB_Sen_I1</strain>
    </source>
</reference>
<sequence length="47" mass="5193">MQLKWLQGETVSMVIVTGVAVSRLSIFAGGSAPTHAYVIQRIWQKSF</sequence>
<name>A0A7L5CE66_9CAUD</name>
<evidence type="ECO:0000313" key="1">
    <source>
        <dbReference type="EMBL" id="QJA17838.1"/>
    </source>
</evidence>
<proteinExistence type="predicted"/>